<evidence type="ECO:0000313" key="1">
    <source>
        <dbReference type="EMBL" id="SNR95932.1"/>
    </source>
</evidence>
<evidence type="ECO:0000313" key="2">
    <source>
        <dbReference type="Proteomes" id="UP000198304"/>
    </source>
</evidence>
<name>A0A239AKS1_9FIRM</name>
<reference evidence="1 2" key="1">
    <citation type="submission" date="2017-06" db="EMBL/GenBank/DDBJ databases">
        <authorList>
            <person name="Kim H.J."/>
            <person name="Triplett B.A."/>
        </authorList>
    </citation>
    <scope>NUCLEOTIDE SEQUENCE [LARGE SCALE GENOMIC DNA]</scope>
    <source>
        <strain evidence="1 2">SCA</strain>
    </source>
</reference>
<organism evidence="1 2">
    <name type="scientific">Anaerovirgula multivorans</name>
    <dbReference type="NCBI Taxonomy" id="312168"/>
    <lineage>
        <taxon>Bacteria</taxon>
        <taxon>Bacillati</taxon>
        <taxon>Bacillota</taxon>
        <taxon>Clostridia</taxon>
        <taxon>Peptostreptococcales</taxon>
        <taxon>Natronincolaceae</taxon>
        <taxon>Anaerovirgula</taxon>
    </lineage>
</organism>
<proteinExistence type="predicted"/>
<protein>
    <submittedName>
        <fullName evidence="1">Uncharacterized protein</fullName>
    </submittedName>
</protein>
<accession>A0A239AKS1</accession>
<sequence length="61" mass="7205">MVWRMHLIDYCGEPYSDITICCEERFKGIDEKMLYELLETSSKKSIKARLNDAYKKIVLEG</sequence>
<gene>
    <name evidence="1" type="ORF">SAMN05446037_100297</name>
</gene>
<dbReference type="Proteomes" id="UP000198304">
    <property type="component" value="Unassembled WGS sequence"/>
</dbReference>
<dbReference type="EMBL" id="FZOJ01000002">
    <property type="protein sequence ID" value="SNR95932.1"/>
    <property type="molecule type" value="Genomic_DNA"/>
</dbReference>
<dbReference type="AlphaFoldDB" id="A0A239AKS1"/>
<keyword evidence="2" id="KW-1185">Reference proteome</keyword>